<evidence type="ECO:0000313" key="1">
    <source>
        <dbReference type="EMBL" id="PIR83875.1"/>
    </source>
</evidence>
<dbReference type="SUPFAM" id="SSF48452">
    <property type="entry name" value="TPR-like"/>
    <property type="match status" value="1"/>
</dbReference>
<name>A0A2H0UDL3_9BACT</name>
<reference evidence="2" key="1">
    <citation type="submission" date="2017-09" db="EMBL/GenBank/DDBJ databases">
        <title>Depth-based differentiation of microbial function through sediment-hosted aquifers and enrichment of novel symbionts in the deep terrestrial subsurface.</title>
        <authorList>
            <person name="Probst A.J."/>
            <person name="Ladd B."/>
            <person name="Jarett J.K."/>
            <person name="Geller-Mcgrath D.E."/>
            <person name="Sieber C.M.K."/>
            <person name="Emerson J.B."/>
            <person name="Anantharaman K."/>
            <person name="Thomas B.C."/>
            <person name="Malmstrom R."/>
            <person name="Stieglmeier M."/>
            <person name="Klingl A."/>
            <person name="Woyke T."/>
            <person name="Ryan C.M."/>
            <person name="Banfield J.F."/>
        </authorList>
    </citation>
    <scope>NUCLEOTIDE SEQUENCE [LARGE SCALE GENOMIC DNA]</scope>
</reference>
<dbReference type="Gene3D" id="1.20.58.320">
    <property type="entry name" value="TPR-like"/>
    <property type="match status" value="1"/>
</dbReference>
<dbReference type="InterPro" id="IPR010323">
    <property type="entry name" value="DUF924"/>
</dbReference>
<dbReference type="Gene3D" id="1.25.40.10">
    <property type="entry name" value="Tetratricopeptide repeat domain"/>
    <property type="match status" value="1"/>
</dbReference>
<gene>
    <name evidence="1" type="ORF">COU18_02235</name>
</gene>
<dbReference type="EMBL" id="PFBK01000006">
    <property type="protein sequence ID" value="PIR83875.1"/>
    <property type="molecule type" value="Genomic_DNA"/>
</dbReference>
<protein>
    <submittedName>
        <fullName evidence="1">DUF924 domain-containing protein</fullName>
    </submittedName>
</protein>
<dbReference type="Pfam" id="PF06041">
    <property type="entry name" value="DUF924"/>
    <property type="match status" value="1"/>
</dbReference>
<comment type="caution">
    <text evidence="1">The sequence shown here is derived from an EMBL/GenBank/DDBJ whole genome shotgun (WGS) entry which is preliminary data.</text>
</comment>
<dbReference type="AlphaFoldDB" id="A0A2H0UDL3"/>
<evidence type="ECO:0000313" key="2">
    <source>
        <dbReference type="Proteomes" id="UP000231192"/>
    </source>
</evidence>
<organism evidence="1 2">
    <name type="scientific">Candidatus Kaiserbacteria bacterium CG10_big_fil_rev_8_21_14_0_10_51_14</name>
    <dbReference type="NCBI Taxonomy" id="1974610"/>
    <lineage>
        <taxon>Bacteria</taxon>
        <taxon>Candidatus Kaiseribacteriota</taxon>
    </lineage>
</organism>
<proteinExistence type="predicted"/>
<dbReference type="Proteomes" id="UP000231192">
    <property type="component" value="Unassembled WGS sequence"/>
</dbReference>
<dbReference type="InterPro" id="IPR011990">
    <property type="entry name" value="TPR-like_helical_dom_sf"/>
</dbReference>
<accession>A0A2H0UDL3</accession>
<sequence length="178" mass="21740">MGWKEVIQFWFEECTPKQWFTKDEAFDAKVRERFQGTYWRVVKGESAQWRTEPEGRLAEIIVLDQFARNIFRNSPRAFEYDPLALDLAEEAVHSGDDRRLPKRMRRFLYMPYMHSESAEVHRKAFWLFLSLFDWETLKYEIKHKRIIDRFGRYPHRNEILGRKSTEAEKEFIKNHRGF</sequence>